<keyword evidence="1" id="KW-0472">Membrane</keyword>
<name>A0ABP1FM98_9CHLO</name>
<reference evidence="2 3" key="1">
    <citation type="submission" date="2024-06" db="EMBL/GenBank/DDBJ databases">
        <authorList>
            <person name="Kraege A."/>
            <person name="Thomma B."/>
        </authorList>
    </citation>
    <scope>NUCLEOTIDE SEQUENCE [LARGE SCALE GENOMIC DNA]</scope>
</reference>
<keyword evidence="1" id="KW-1133">Transmembrane helix</keyword>
<feature type="transmembrane region" description="Helical" evidence="1">
    <location>
        <begin position="102"/>
        <end position="128"/>
    </location>
</feature>
<gene>
    <name evidence="2" type="primary">g2007</name>
    <name evidence="2" type="ORF">VP750_LOCUS1715</name>
</gene>
<keyword evidence="1" id="KW-0812">Transmembrane</keyword>
<dbReference type="Proteomes" id="UP001497392">
    <property type="component" value="Unassembled WGS sequence"/>
</dbReference>
<keyword evidence="3" id="KW-1185">Reference proteome</keyword>
<feature type="transmembrane region" description="Helical" evidence="1">
    <location>
        <begin position="134"/>
        <end position="156"/>
    </location>
</feature>
<comment type="caution">
    <text evidence="2">The sequence shown here is derived from an EMBL/GenBank/DDBJ whole genome shotgun (WGS) entry which is preliminary data.</text>
</comment>
<accession>A0ABP1FM98</accession>
<sequence>MVASADALRQLEAQGAGAVIVWAGTLLYNSSCITPAVLATLTSPPPASTLAAVLHWAVKVPNIIAGCFFVMGSYLAWAAAARSPNLLHICQHCLPTGSFWAFLLYLLGSVGFLTGAVLSEAVFVIPASVLIDEWFGMFVGYFLGSLCFLSGSYLGMTAVT</sequence>
<evidence type="ECO:0000313" key="3">
    <source>
        <dbReference type="Proteomes" id="UP001497392"/>
    </source>
</evidence>
<protein>
    <submittedName>
        <fullName evidence="2">G2007 protein</fullName>
    </submittedName>
</protein>
<evidence type="ECO:0000256" key="1">
    <source>
        <dbReference type="SAM" id="Phobius"/>
    </source>
</evidence>
<organism evidence="2 3">
    <name type="scientific">Coccomyxa viridis</name>
    <dbReference type="NCBI Taxonomy" id="1274662"/>
    <lineage>
        <taxon>Eukaryota</taxon>
        <taxon>Viridiplantae</taxon>
        <taxon>Chlorophyta</taxon>
        <taxon>core chlorophytes</taxon>
        <taxon>Trebouxiophyceae</taxon>
        <taxon>Trebouxiophyceae incertae sedis</taxon>
        <taxon>Coccomyxaceae</taxon>
        <taxon>Coccomyxa</taxon>
    </lineage>
</organism>
<feature type="transmembrane region" description="Helical" evidence="1">
    <location>
        <begin position="63"/>
        <end position="81"/>
    </location>
</feature>
<evidence type="ECO:0000313" key="2">
    <source>
        <dbReference type="EMBL" id="CAL5220056.1"/>
    </source>
</evidence>
<proteinExistence type="predicted"/>
<dbReference type="EMBL" id="CAXHTA020000002">
    <property type="protein sequence ID" value="CAL5220056.1"/>
    <property type="molecule type" value="Genomic_DNA"/>
</dbReference>